<reference evidence="3" key="1">
    <citation type="submission" date="2021-02" db="EMBL/GenBank/DDBJ databases">
        <authorList>
            <person name="Nowell W R."/>
        </authorList>
    </citation>
    <scope>NUCLEOTIDE SEQUENCE</scope>
</reference>
<proteinExistence type="predicted"/>
<organism evidence="3 6">
    <name type="scientific">Adineta steineri</name>
    <dbReference type="NCBI Taxonomy" id="433720"/>
    <lineage>
        <taxon>Eukaryota</taxon>
        <taxon>Metazoa</taxon>
        <taxon>Spiralia</taxon>
        <taxon>Gnathifera</taxon>
        <taxon>Rotifera</taxon>
        <taxon>Eurotatoria</taxon>
        <taxon>Bdelloidea</taxon>
        <taxon>Adinetida</taxon>
        <taxon>Adinetidae</taxon>
        <taxon>Adineta</taxon>
    </lineage>
</organism>
<dbReference type="EMBL" id="CAJNOI010002786">
    <property type="protein sequence ID" value="CAF1492204.1"/>
    <property type="molecule type" value="Genomic_DNA"/>
</dbReference>
<evidence type="ECO:0000256" key="1">
    <source>
        <dbReference type="SAM" id="MobiDB-lite"/>
    </source>
</evidence>
<evidence type="ECO:0000313" key="4">
    <source>
        <dbReference type="EMBL" id="CAF1641792.1"/>
    </source>
</evidence>
<gene>
    <name evidence="3" type="ORF">BJG266_LOCUS42676</name>
    <name evidence="4" type="ORF">QVE165_LOCUS59562</name>
</gene>
<dbReference type="Proteomes" id="UP000663877">
    <property type="component" value="Unassembled WGS sequence"/>
</dbReference>
<keyword evidence="2" id="KW-0812">Transmembrane</keyword>
<accession>A0A815SI15</accession>
<name>A0A815SI15_9BILA</name>
<feature type="compositionally biased region" description="Acidic residues" evidence="1">
    <location>
        <begin position="39"/>
        <end position="48"/>
    </location>
</feature>
<feature type="transmembrane region" description="Helical" evidence="2">
    <location>
        <begin position="88"/>
        <end position="106"/>
    </location>
</feature>
<protein>
    <submittedName>
        <fullName evidence="3">Uncharacterized protein</fullName>
    </submittedName>
</protein>
<dbReference type="EMBL" id="CAJNOM010003113">
    <property type="protein sequence ID" value="CAF1641792.1"/>
    <property type="molecule type" value="Genomic_DNA"/>
</dbReference>
<evidence type="ECO:0000256" key="2">
    <source>
        <dbReference type="SAM" id="Phobius"/>
    </source>
</evidence>
<dbReference type="Proteomes" id="UP000663832">
    <property type="component" value="Unassembled WGS sequence"/>
</dbReference>
<feature type="region of interest" description="Disordered" evidence="1">
    <location>
        <begin position="32"/>
        <end position="60"/>
    </location>
</feature>
<evidence type="ECO:0000313" key="5">
    <source>
        <dbReference type="Proteomes" id="UP000663832"/>
    </source>
</evidence>
<comment type="caution">
    <text evidence="3">The sequence shown here is derived from an EMBL/GenBank/DDBJ whole genome shotgun (WGS) entry which is preliminary data.</text>
</comment>
<dbReference type="AlphaFoldDB" id="A0A815SI15"/>
<keyword evidence="2" id="KW-0472">Membrane</keyword>
<evidence type="ECO:0000313" key="6">
    <source>
        <dbReference type="Proteomes" id="UP000663877"/>
    </source>
</evidence>
<evidence type="ECO:0000313" key="3">
    <source>
        <dbReference type="EMBL" id="CAF1492204.1"/>
    </source>
</evidence>
<keyword evidence="5" id="KW-1185">Reference proteome</keyword>
<keyword evidence="2" id="KW-1133">Transmembrane helix</keyword>
<sequence>MTKNRIGHENPAFKLDQQPYIINTTNGSILKTKLQSTKEEDDDDDEEDKNNVGFEKLPKDGHSYGLFVLKFRKYIVQITEKQKNCSNLWIEINLFNWFSYFLWIFYE</sequence>
<dbReference type="OrthoDB" id="10191877at2759"/>